<dbReference type="GO" id="GO:0008270">
    <property type="term" value="F:zinc ion binding"/>
    <property type="evidence" value="ECO:0007669"/>
    <property type="project" value="InterPro"/>
</dbReference>
<evidence type="ECO:0000313" key="7">
    <source>
        <dbReference type="EMBL" id="SVB28685.1"/>
    </source>
</evidence>
<keyword evidence="5" id="KW-0560">Oxidoreductase</keyword>
<proteinExistence type="inferred from homology"/>
<sequence length="351" mass="37371">MNVALFTGIRELEVCERSMPILERPGDVLLQIETVGVCGSDIHYYTEGRIGGQVIEHPATLGHECAGTVVEVGSVVAGLEAGQRVAIDPAISCGRCDQCEQGRSHTCRNLKFLGCPGQAPGAAAEYITIDAGSCYPIPDSMTMVQATLVEPLSVAIHAQNIAGMQPGGAVGILGSGPIGLSVLLAVDALCPGRTYVTDLLDNRLELAKRCGADWIGVPTDENIVESILNEEPDGLDCVFECAGRQETLDQAVELLRPGGILVLVGIPETDRVSFRMDSLRRKELRLQNVRRQNDCTKAAIDLVASGAVGVDLLATHHFDLDETKAAFDLVADYADGVVKAIIHVPNLPRLQ</sequence>
<evidence type="ECO:0000259" key="6">
    <source>
        <dbReference type="SMART" id="SM00829"/>
    </source>
</evidence>
<dbReference type="Pfam" id="PF08240">
    <property type="entry name" value="ADH_N"/>
    <property type="match status" value="1"/>
</dbReference>
<dbReference type="SMART" id="SM00829">
    <property type="entry name" value="PKS_ER"/>
    <property type="match status" value="1"/>
</dbReference>
<gene>
    <name evidence="7" type="ORF">METZ01_LOCUS181539</name>
</gene>
<dbReference type="InterPro" id="IPR013149">
    <property type="entry name" value="ADH-like_C"/>
</dbReference>
<dbReference type="Gene3D" id="3.90.180.10">
    <property type="entry name" value="Medium-chain alcohol dehydrogenases, catalytic domain"/>
    <property type="match status" value="1"/>
</dbReference>
<comment type="cofactor">
    <cofactor evidence="1">
        <name>Zn(2+)</name>
        <dbReference type="ChEBI" id="CHEBI:29105"/>
    </cofactor>
</comment>
<evidence type="ECO:0000256" key="5">
    <source>
        <dbReference type="ARBA" id="ARBA00023002"/>
    </source>
</evidence>
<reference evidence="7" key="1">
    <citation type="submission" date="2018-05" db="EMBL/GenBank/DDBJ databases">
        <authorList>
            <person name="Lanie J.A."/>
            <person name="Ng W.-L."/>
            <person name="Kazmierczak K.M."/>
            <person name="Andrzejewski T.M."/>
            <person name="Davidsen T.M."/>
            <person name="Wayne K.J."/>
            <person name="Tettelin H."/>
            <person name="Glass J.I."/>
            <person name="Rusch D."/>
            <person name="Podicherti R."/>
            <person name="Tsui H.-C.T."/>
            <person name="Winkler M.E."/>
        </authorList>
    </citation>
    <scope>NUCLEOTIDE SEQUENCE</scope>
</reference>
<dbReference type="Gene3D" id="3.40.50.720">
    <property type="entry name" value="NAD(P)-binding Rossmann-like Domain"/>
    <property type="match status" value="1"/>
</dbReference>
<dbReference type="AlphaFoldDB" id="A0A382CRE8"/>
<dbReference type="GO" id="GO:0016491">
    <property type="term" value="F:oxidoreductase activity"/>
    <property type="evidence" value="ECO:0007669"/>
    <property type="project" value="UniProtKB-KW"/>
</dbReference>
<dbReference type="InterPro" id="IPR002328">
    <property type="entry name" value="ADH_Zn_CS"/>
</dbReference>
<dbReference type="SUPFAM" id="SSF50129">
    <property type="entry name" value="GroES-like"/>
    <property type="match status" value="1"/>
</dbReference>
<evidence type="ECO:0000256" key="1">
    <source>
        <dbReference type="ARBA" id="ARBA00001947"/>
    </source>
</evidence>
<evidence type="ECO:0000256" key="2">
    <source>
        <dbReference type="ARBA" id="ARBA00008072"/>
    </source>
</evidence>
<accession>A0A382CRE8</accession>
<evidence type="ECO:0000256" key="3">
    <source>
        <dbReference type="ARBA" id="ARBA00022723"/>
    </source>
</evidence>
<dbReference type="InterPro" id="IPR013154">
    <property type="entry name" value="ADH-like_N"/>
</dbReference>
<dbReference type="InterPro" id="IPR011032">
    <property type="entry name" value="GroES-like_sf"/>
</dbReference>
<keyword evidence="3" id="KW-0479">Metal-binding</keyword>
<dbReference type="PROSITE" id="PS00059">
    <property type="entry name" value="ADH_ZINC"/>
    <property type="match status" value="1"/>
</dbReference>
<dbReference type="SUPFAM" id="SSF51735">
    <property type="entry name" value="NAD(P)-binding Rossmann-fold domains"/>
    <property type="match status" value="1"/>
</dbReference>
<organism evidence="7">
    <name type="scientific">marine metagenome</name>
    <dbReference type="NCBI Taxonomy" id="408172"/>
    <lineage>
        <taxon>unclassified sequences</taxon>
        <taxon>metagenomes</taxon>
        <taxon>ecological metagenomes</taxon>
    </lineage>
</organism>
<dbReference type="InterPro" id="IPR036291">
    <property type="entry name" value="NAD(P)-bd_dom_sf"/>
</dbReference>
<keyword evidence="4" id="KW-0862">Zinc</keyword>
<dbReference type="PANTHER" id="PTHR43161:SF9">
    <property type="entry name" value="SORBITOL DEHYDROGENASE"/>
    <property type="match status" value="1"/>
</dbReference>
<dbReference type="Pfam" id="PF00107">
    <property type="entry name" value="ADH_zinc_N"/>
    <property type="match status" value="1"/>
</dbReference>
<feature type="domain" description="Enoyl reductase (ER)" evidence="6">
    <location>
        <begin position="8"/>
        <end position="342"/>
    </location>
</feature>
<evidence type="ECO:0000256" key="4">
    <source>
        <dbReference type="ARBA" id="ARBA00022833"/>
    </source>
</evidence>
<protein>
    <recommendedName>
        <fullName evidence="6">Enoyl reductase (ER) domain-containing protein</fullName>
    </recommendedName>
</protein>
<dbReference type="EMBL" id="UINC01035761">
    <property type="protein sequence ID" value="SVB28685.1"/>
    <property type="molecule type" value="Genomic_DNA"/>
</dbReference>
<name>A0A382CRE8_9ZZZZ</name>
<comment type="similarity">
    <text evidence="2">Belongs to the zinc-containing alcohol dehydrogenase family.</text>
</comment>
<dbReference type="PANTHER" id="PTHR43161">
    <property type="entry name" value="SORBITOL DEHYDROGENASE"/>
    <property type="match status" value="1"/>
</dbReference>
<dbReference type="InterPro" id="IPR020843">
    <property type="entry name" value="ER"/>
</dbReference>